<protein>
    <recommendedName>
        <fullName evidence="8">Probable membrane transporter protein</fullName>
    </recommendedName>
</protein>
<evidence type="ECO:0000256" key="8">
    <source>
        <dbReference type="RuleBase" id="RU363041"/>
    </source>
</evidence>
<keyword evidence="4 8" id="KW-1003">Cell membrane</keyword>
<dbReference type="PANTHER" id="PTHR30269">
    <property type="entry name" value="TRANSMEMBRANE PROTEIN YFCA"/>
    <property type="match status" value="1"/>
</dbReference>
<evidence type="ECO:0000256" key="1">
    <source>
        <dbReference type="ARBA" id="ARBA00004651"/>
    </source>
</evidence>
<dbReference type="Pfam" id="PF01925">
    <property type="entry name" value="TauE"/>
    <property type="match status" value="1"/>
</dbReference>
<dbReference type="GO" id="GO:0005886">
    <property type="term" value="C:plasma membrane"/>
    <property type="evidence" value="ECO:0007669"/>
    <property type="project" value="UniProtKB-SubCell"/>
</dbReference>
<keyword evidence="10" id="KW-1185">Reference proteome</keyword>
<dbReference type="Proteomes" id="UP000184074">
    <property type="component" value="Unassembled WGS sequence"/>
</dbReference>
<keyword evidence="3" id="KW-0813">Transport</keyword>
<comment type="subcellular location">
    <subcellularLocation>
        <location evidence="1 8">Cell membrane</location>
        <topology evidence="1 8">Multi-pass membrane protein</topology>
    </subcellularLocation>
</comment>
<proteinExistence type="inferred from homology"/>
<accession>A0A1M5PRB0</accession>
<evidence type="ECO:0000256" key="2">
    <source>
        <dbReference type="ARBA" id="ARBA00009142"/>
    </source>
</evidence>
<name>A0A1M5PRB0_9RHOB</name>
<gene>
    <name evidence="9" type="ORF">SAMN05444003_1790</name>
</gene>
<evidence type="ECO:0000313" key="10">
    <source>
        <dbReference type="Proteomes" id="UP000184074"/>
    </source>
</evidence>
<keyword evidence="6 8" id="KW-1133">Transmembrane helix</keyword>
<comment type="similarity">
    <text evidence="2 8">Belongs to the 4-toluene sulfonate uptake permease (TSUP) (TC 2.A.102) family.</text>
</comment>
<keyword evidence="7 8" id="KW-0472">Membrane</keyword>
<feature type="transmembrane region" description="Helical" evidence="8">
    <location>
        <begin position="48"/>
        <end position="66"/>
    </location>
</feature>
<evidence type="ECO:0000256" key="7">
    <source>
        <dbReference type="ARBA" id="ARBA00023136"/>
    </source>
</evidence>
<evidence type="ECO:0000256" key="4">
    <source>
        <dbReference type="ARBA" id="ARBA00022475"/>
    </source>
</evidence>
<dbReference type="OrthoDB" id="9800873at2"/>
<evidence type="ECO:0000256" key="5">
    <source>
        <dbReference type="ARBA" id="ARBA00022692"/>
    </source>
</evidence>
<dbReference type="STRING" id="1508389.SAMN05444003_1790"/>
<keyword evidence="5 8" id="KW-0812">Transmembrane</keyword>
<feature type="transmembrane region" description="Helical" evidence="8">
    <location>
        <begin position="233"/>
        <end position="251"/>
    </location>
</feature>
<dbReference type="AlphaFoldDB" id="A0A1M5PRB0"/>
<evidence type="ECO:0000256" key="6">
    <source>
        <dbReference type="ARBA" id="ARBA00022989"/>
    </source>
</evidence>
<organism evidence="9 10">
    <name type="scientific">Cognatiyoonia sediminum</name>
    <dbReference type="NCBI Taxonomy" id="1508389"/>
    <lineage>
        <taxon>Bacteria</taxon>
        <taxon>Pseudomonadati</taxon>
        <taxon>Pseudomonadota</taxon>
        <taxon>Alphaproteobacteria</taxon>
        <taxon>Rhodobacterales</taxon>
        <taxon>Paracoccaceae</taxon>
        <taxon>Cognatiyoonia</taxon>
    </lineage>
</organism>
<evidence type="ECO:0000313" key="9">
    <source>
        <dbReference type="EMBL" id="SHH04126.1"/>
    </source>
</evidence>
<feature type="transmembrane region" description="Helical" evidence="8">
    <location>
        <begin position="203"/>
        <end position="221"/>
    </location>
</feature>
<sequence>MFASFDLWASLPLFAVIFLTAGVIKGTLGIGLPTVAVGLMSQFFPPHLAIALVVFPLLTTNLWQALRERVGLDTVKTYWRLMAALAGSLWITTFFVVQTSPDVLLGVIGFVIAVFAITSLVKSTPELPERFDRLGQIVAGTTAGILGGLTSIWGPPLVTYLLARRVERDEFVKAAGLFLFVGGLPLMVGFWQAGLFRGETAQVSAVMVIPAVLGFTIGEAMRRRMSAETFRTALLWMFLLMGLNLLRRAFFG</sequence>
<feature type="transmembrane region" description="Helical" evidence="8">
    <location>
        <begin position="78"/>
        <end position="97"/>
    </location>
</feature>
<feature type="transmembrane region" description="Helical" evidence="8">
    <location>
        <begin position="7"/>
        <end position="28"/>
    </location>
</feature>
<evidence type="ECO:0000256" key="3">
    <source>
        <dbReference type="ARBA" id="ARBA00022448"/>
    </source>
</evidence>
<feature type="transmembrane region" description="Helical" evidence="8">
    <location>
        <begin position="103"/>
        <end position="121"/>
    </location>
</feature>
<dbReference type="InterPro" id="IPR052017">
    <property type="entry name" value="TSUP"/>
</dbReference>
<dbReference type="PANTHER" id="PTHR30269:SF32">
    <property type="entry name" value="MEMBRANE TRANSPORTER PROTEIN-RELATED"/>
    <property type="match status" value="1"/>
</dbReference>
<dbReference type="InterPro" id="IPR002781">
    <property type="entry name" value="TM_pro_TauE-like"/>
</dbReference>
<dbReference type="EMBL" id="FQXB01000002">
    <property type="protein sequence ID" value="SHH04126.1"/>
    <property type="molecule type" value="Genomic_DNA"/>
</dbReference>
<feature type="transmembrane region" description="Helical" evidence="8">
    <location>
        <begin position="171"/>
        <end position="191"/>
    </location>
</feature>
<reference evidence="9 10" key="1">
    <citation type="submission" date="2016-11" db="EMBL/GenBank/DDBJ databases">
        <authorList>
            <person name="Jaros S."/>
            <person name="Januszkiewicz K."/>
            <person name="Wedrychowicz H."/>
        </authorList>
    </citation>
    <scope>NUCLEOTIDE SEQUENCE [LARGE SCALE GENOMIC DNA]</scope>
    <source>
        <strain evidence="9 10">DSM 28715</strain>
    </source>
</reference>
<dbReference type="RefSeq" id="WP_072900590.1">
    <property type="nucleotide sequence ID" value="NZ_FQXB01000002.1"/>
</dbReference>